<evidence type="ECO:0000313" key="2">
    <source>
        <dbReference type="WBParaSite" id="nRc.2.0.1.t03937-RA"/>
    </source>
</evidence>
<proteinExistence type="predicted"/>
<dbReference type="AlphaFoldDB" id="A0A915HRE2"/>
<evidence type="ECO:0000313" key="1">
    <source>
        <dbReference type="Proteomes" id="UP000887565"/>
    </source>
</evidence>
<reference evidence="2" key="1">
    <citation type="submission" date="2022-11" db="UniProtKB">
        <authorList>
            <consortium name="WormBaseParasite"/>
        </authorList>
    </citation>
    <scope>IDENTIFICATION</scope>
</reference>
<keyword evidence="1" id="KW-1185">Reference proteome</keyword>
<dbReference type="Proteomes" id="UP000887565">
    <property type="component" value="Unplaced"/>
</dbReference>
<sequence>MVGSHFHVGQDVFREICSGNNGDPIIACQTDSTASCAILGFFWCQGPMGSYEQHEIFLHPYLEAILTAAVQAAPWTTIQPRQPMKFPQPTWKMPSPLAPIDLANLNSGFSNNGSPKNMGKSSSSSKCDSIGCTVCINGRCRHTPNKSN</sequence>
<dbReference type="WBParaSite" id="nRc.2.0.1.t03937-RA">
    <property type="protein sequence ID" value="nRc.2.0.1.t03937-RA"/>
    <property type="gene ID" value="nRc.2.0.1.g03937"/>
</dbReference>
<name>A0A915HRE2_ROMCU</name>
<accession>A0A915HRE2</accession>
<organism evidence="1 2">
    <name type="scientific">Romanomermis culicivorax</name>
    <name type="common">Nematode worm</name>
    <dbReference type="NCBI Taxonomy" id="13658"/>
    <lineage>
        <taxon>Eukaryota</taxon>
        <taxon>Metazoa</taxon>
        <taxon>Ecdysozoa</taxon>
        <taxon>Nematoda</taxon>
        <taxon>Enoplea</taxon>
        <taxon>Dorylaimia</taxon>
        <taxon>Mermithida</taxon>
        <taxon>Mermithoidea</taxon>
        <taxon>Mermithidae</taxon>
        <taxon>Romanomermis</taxon>
    </lineage>
</organism>
<protein>
    <submittedName>
        <fullName evidence="2">Uncharacterized protein</fullName>
    </submittedName>
</protein>